<dbReference type="AlphaFoldDB" id="A0A6P5FBS0"/>
<protein>
    <submittedName>
        <fullName evidence="4">Uncharacterized protein LOC109711939 isoform X1</fullName>
    </submittedName>
</protein>
<sequence>MSTSEAPAEAAEEVAAPRWRGLEGKVVMVTGASSGIGREFCVDLARAGCRIVAAARRRDRLRSLCEEINGSGDRAVSAVRSVAVELDVSAEEPGIEASVERAWNAFGRIDALVNNAGIRGEVHSTLDLSVDEWNSLMRTNLTGLWLVTKHVCRRMQDAKLRGSVINISSIVGLNRGQLPGGIAYTGSKTGVNSISKVMALELGAYNIRVNSVAPGLFKSEITAGLMERRWLNTVTERTVPLRMLGTSNPALTSLIRYLIHDSSDYVTGNTFVVDAGATLPDLYSLFTGMTCSAA</sequence>
<organism evidence="3 4">
    <name type="scientific">Ananas comosus</name>
    <name type="common">Pineapple</name>
    <name type="synonym">Ananas ananas</name>
    <dbReference type="NCBI Taxonomy" id="4615"/>
    <lineage>
        <taxon>Eukaryota</taxon>
        <taxon>Viridiplantae</taxon>
        <taxon>Streptophyta</taxon>
        <taxon>Embryophyta</taxon>
        <taxon>Tracheophyta</taxon>
        <taxon>Spermatophyta</taxon>
        <taxon>Magnoliopsida</taxon>
        <taxon>Liliopsida</taxon>
        <taxon>Poales</taxon>
        <taxon>Bromeliaceae</taxon>
        <taxon>Bromelioideae</taxon>
        <taxon>Ananas</taxon>
    </lineage>
</organism>
<feature type="domain" description="Ketoreductase" evidence="2">
    <location>
        <begin position="25"/>
        <end position="215"/>
    </location>
</feature>
<dbReference type="Gene3D" id="3.40.50.720">
    <property type="entry name" value="NAD(P)-binding Rossmann-like Domain"/>
    <property type="match status" value="1"/>
</dbReference>
<dbReference type="PANTHER" id="PTHR44375">
    <property type="entry name" value="BETA-KETOACYL-ACP REDUCTASE-LIKE PROTEIN-RELATED"/>
    <property type="match status" value="1"/>
</dbReference>
<dbReference type="PANTHER" id="PTHR44375:SF2">
    <property type="entry name" value="BETA-KETOACYL-ACP REDUCTASE-LIKE PROTEIN-RELATED"/>
    <property type="match status" value="1"/>
</dbReference>
<proteinExistence type="inferred from homology"/>
<evidence type="ECO:0000259" key="2">
    <source>
        <dbReference type="SMART" id="SM00822"/>
    </source>
</evidence>
<dbReference type="InterPro" id="IPR002347">
    <property type="entry name" value="SDR_fam"/>
</dbReference>
<gene>
    <name evidence="4" type="primary">LOC109711939</name>
</gene>
<dbReference type="OrthoDB" id="47007at2759"/>
<accession>A0A6P5FBS0</accession>
<dbReference type="PROSITE" id="PS00061">
    <property type="entry name" value="ADH_SHORT"/>
    <property type="match status" value="1"/>
</dbReference>
<dbReference type="SUPFAM" id="SSF51735">
    <property type="entry name" value="NAD(P)-binding Rossmann-fold domains"/>
    <property type="match status" value="1"/>
</dbReference>
<dbReference type="InterPro" id="IPR036291">
    <property type="entry name" value="NAD(P)-bd_dom_sf"/>
</dbReference>
<dbReference type="FunFam" id="3.40.50.720:FF:000084">
    <property type="entry name" value="Short-chain dehydrogenase reductase"/>
    <property type="match status" value="1"/>
</dbReference>
<dbReference type="InterPro" id="IPR057326">
    <property type="entry name" value="KR_dom"/>
</dbReference>
<dbReference type="GeneID" id="109711939"/>
<dbReference type="RefSeq" id="XP_020090903.1">
    <property type="nucleotide sequence ID" value="XM_020235314.1"/>
</dbReference>
<dbReference type="Pfam" id="PF00106">
    <property type="entry name" value="adh_short"/>
    <property type="match status" value="1"/>
</dbReference>
<keyword evidence="3" id="KW-1185">Reference proteome</keyword>
<reference evidence="4" key="2">
    <citation type="submission" date="2025-08" db="UniProtKB">
        <authorList>
            <consortium name="RefSeq"/>
        </authorList>
    </citation>
    <scope>IDENTIFICATION</scope>
    <source>
        <tissue evidence="4">Leaf</tissue>
    </source>
</reference>
<evidence type="ECO:0000313" key="3">
    <source>
        <dbReference type="Proteomes" id="UP000515123"/>
    </source>
</evidence>
<dbReference type="PRINTS" id="PR00080">
    <property type="entry name" value="SDRFAMILY"/>
</dbReference>
<dbReference type="SMART" id="SM00822">
    <property type="entry name" value="PKS_KR"/>
    <property type="match status" value="1"/>
</dbReference>
<evidence type="ECO:0000256" key="1">
    <source>
        <dbReference type="RuleBase" id="RU000363"/>
    </source>
</evidence>
<reference evidence="3" key="1">
    <citation type="journal article" date="2015" name="Nat. Genet.">
        <title>The pineapple genome and the evolution of CAM photosynthesis.</title>
        <authorList>
            <person name="Ming R."/>
            <person name="VanBuren R."/>
            <person name="Wai C.M."/>
            <person name="Tang H."/>
            <person name="Schatz M.C."/>
            <person name="Bowers J.E."/>
            <person name="Lyons E."/>
            <person name="Wang M.L."/>
            <person name="Chen J."/>
            <person name="Biggers E."/>
            <person name="Zhang J."/>
            <person name="Huang L."/>
            <person name="Zhang L."/>
            <person name="Miao W."/>
            <person name="Zhang J."/>
            <person name="Ye Z."/>
            <person name="Miao C."/>
            <person name="Lin Z."/>
            <person name="Wang H."/>
            <person name="Zhou H."/>
            <person name="Yim W.C."/>
            <person name="Priest H.D."/>
            <person name="Zheng C."/>
            <person name="Woodhouse M."/>
            <person name="Edger P.P."/>
            <person name="Guyot R."/>
            <person name="Guo H.B."/>
            <person name="Guo H."/>
            <person name="Zheng G."/>
            <person name="Singh R."/>
            <person name="Sharma A."/>
            <person name="Min X."/>
            <person name="Zheng Y."/>
            <person name="Lee H."/>
            <person name="Gurtowski J."/>
            <person name="Sedlazeck F.J."/>
            <person name="Harkess A."/>
            <person name="McKain M.R."/>
            <person name="Liao Z."/>
            <person name="Fang J."/>
            <person name="Liu J."/>
            <person name="Zhang X."/>
            <person name="Zhang Q."/>
            <person name="Hu W."/>
            <person name="Qin Y."/>
            <person name="Wang K."/>
            <person name="Chen L.Y."/>
            <person name="Shirley N."/>
            <person name="Lin Y.R."/>
            <person name="Liu L.Y."/>
            <person name="Hernandez A.G."/>
            <person name="Wright C.L."/>
            <person name="Bulone V."/>
            <person name="Tuskan G.A."/>
            <person name="Heath K."/>
            <person name="Zee F."/>
            <person name="Moore P.H."/>
            <person name="Sunkar R."/>
            <person name="Leebens-Mack J.H."/>
            <person name="Mockler T."/>
            <person name="Bennetzen J.L."/>
            <person name="Freeling M."/>
            <person name="Sankoff D."/>
            <person name="Paterson A.H."/>
            <person name="Zhu X."/>
            <person name="Yang X."/>
            <person name="Smith J.A."/>
            <person name="Cushman J.C."/>
            <person name="Paull R.E."/>
            <person name="Yu Q."/>
        </authorList>
    </citation>
    <scope>NUCLEOTIDE SEQUENCE [LARGE SCALE GENOMIC DNA]</scope>
    <source>
        <strain evidence="3">cv. F153</strain>
    </source>
</reference>
<name>A0A6P5FBS0_ANACO</name>
<evidence type="ECO:0000313" key="4">
    <source>
        <dbReference type="RefSeq" id="XP_020090903.1"/>
    </source>
</evidence>
<comment type="similarity">
    <text evidence="1">Belongs to the short-chain dehydrogenases/reductases (SDR) family.</text>
</comment>
<dbReference type="InterPro" id="IPR020904">
    <property type="entry name" value="Sc_DH/Rdtase_CS"/>
</dbReference>
<dbReference type="PRINTS" id="PR00081">
    <property type="entry name" value="GDHRDH"/>
</dbReference>
<dbReference type="Proteomes" id="UP000515123">
    <property type="component" value="Linkage group 6"/>
</dbReference>